<comment type="subcellular location">
    <subcellularLocation>
        <location evidence="1">Membrane</location>
        <topology evidence="1">Multi-pass membrane protein</topology>
    </subcellularLocation>
</comment>
<reference evidence="12" key="2">
    <citation type="submission" date="2020-11" db="EMBL/GenBank/DDBJ databases">
        <authorList>
            <person name="McCartney M.A."/>
            <person name="Auch B."/>
            <person name="Kono T."/>
            <person name="Mallez S."/>
            <person name="Becker A."/>
            <person name="Gohl D.M."/>
            <person name="Silverstein K.A.T."/>
            <person name="Koren S."/>
            <person name="Bechman K.B."/>
            <person name="Herman A."/>
            <person name="Abrahante J.E."/>
            <person name="Garbe J."/>
        </authorList>
    </citation>
    <scope>NUCLEOTIDE SEQUENCE</scope>
    <source>
        <strain evidence="12">Duluth1</strain>
        <tissue evidence="12">Whole animal</tissue>
    </source>
</reference>
<comment type="caution">
    <text evidence="12">The sequence shown here is derived from an EMBL/GenBank/DDBJ whole genome shotgun (WGS) entry which is preliminary data.</text>
</comment>
<evidence type="ECO:0000256" key="3">
    <source>
        <dbReference type="ARBA" id="ARBA00022538"/>
    </source>
</evidence>
<accession>A0A9D4HBD9</accession>
<keyword evidence="6" id="KW-0630">Potassium</keyword>
<gene>
    <name evidence="12" type="ORF">DPMN_073647</name>
    <name evidence="13" type="ORF">DPMN_073654</name>
</gene>
<evidence type="ECO:0000256" key="8">
    <source>
        <dbReference type="ARBA" id="ARBA00023065"/>
    </source>
</evidence>
<sequence length="81" mass="9528">MAADAMDINMQVILKDPKWSQRVVYMRGSVLRDTDLKRCRIAQAEACFILAPRYLENRTIAVSLEWFWYCLLRLGIFMSPK</sequence>
<evidence type="ECO:0000313" key="12">
    <source>
        <dbReference type="EMBL" id="KAH3713846.1"/>
    </source>
</evidence>
<keyword evidence="10" id="KW-0407">Ion channel</keyword>
<evidence type="ECO:0000259" key="11">
    <source>
        <dbReference type="Pfam" id="PF22614"/>
    </source>
</evidence>
<dbReference type="GO" id="GO:0005886">
    <property type="term" value="C:plasma membrane"/>
    <property type="evidence" value="ECO:0007669"/>
    <property type="project" value="TreeGrafter"/>
</dbReference>
<organism evidence="12 14">
    <name type="scientific">Dreissena polymorpha</name>
    <name type="common">Zebra mussel</name>
    <name type="synonym">Mytilus polymorpha</name>
    <dbReference type="NCBI Taxonomy" id="45954"/>
    <lineage>
        <taxon>Eukaryota</taxon>
        <taxon>Metazoa</taxon>
        <taxon>Spiralia</taxon>
        <taxon>Lophotrochozoa</taxon>
        <taxon>Mollusca</taxon>
        <taxon>Bivalvia</taxon>
        <taxon>Autobranchia</taxon>
        <taxon>Heteroconchia</taxon>
        <taxon>Euheterodonta</taxon>
        <taxon>Imparidentia</taxon>
        <taxon>Neoheterodontei</taxon>
        <taxon>Myida</taxon>
        <taxon>Dreissenoidea</taxon>
        <taxon>Dreissenidae</taxon>
        <taxon>Dreissena</taxon>
    </lineage>
</organism>
<dbReference type="GO" id="GO:0005228">
    <property type="term" value="F:intracellular sodium-activated potassium channel activity"/>
    <property type="evidence" value="ECO:0007669"/>
    <property type="project" value="TreeGrafter"/>
</dbReference>
<evidence type="ECO:0000256" key="2">
    <source>
        <dbReference type="ARBA" id="ARBA00022448"/>
    </source>
</evidence>
<dbReference type="PANTHER" id="PTHR10027">
    <property type="entry name" value="CALCIUM-ACTIVATED POTASSIUM CHANNEL ALPHA CHAIN"/>
    <property type="match status" value="1"/>
</dbReference>
<keyword evidence="2" id="KW-0813">Transport</keyword>
<evidence type="ECO:0000256" key="4">
    <source>
        <dbReference type="ARBA" id="ARBA00022692"/>
    </source>
</evidence>
<dbReference type="EMBL" id="JAIWYP010000014">
    <property type="protein sequence ID" value="KAH3713853.1"/>
    <property type="molecule type" value="Genomic_DNA"/>
</dbReference>
<evidence type="ECO:0000256" key="1">
    <source>
        <dbReference type="ARBA" id="ARBA00004141"/>
    </source>
</evidence>
<proteinExistence type="predicted"/>
<name>A0A9D4HBD9_DREPO</name>
<evidence type="ECO:0000256" key="5">
    <source>
        <dbReference type="ARBA" id="ARBA00022826"/>
    </source>
</evidence>
<dbReference type="InterPro" id="IPR047871">
    <property type="entry name" value="K_chnl_Slo-like"/>
</dbReference>
<evidence type="ECO:0000256" key="6">
    <source>
        <dbReference type="ARBA" id="ARBA00022958"/>
    </source>
</evidence>
<keyword evidence="14" id="KW-1185">Reference proteome</keyword>
<dbReference type="Pfam" id="PF22614">
    <property type="entry name" value="Slo-like_RCK"/>
    <property type="match status" value="1"/>
</dbReference>
<evidence type="ECO:0000256" key="7">
    <source>
        <dbReference type="ARBA" id="ARBA00022989"/>
    </source>
</evidence>
<keyword evidence="7" id="KW-1133">Transmembrane helix</keyword>
<evidence type="ECO:0000313" key="13">
    <source>
        <dbReference type="EMBL" id="KAH3713853.1"/>
    </source>
</evidence>
<keyword evidence="3" id="KW-0633">Potassium transport</keyword>
<dbReference type="InterPro" id="IPR003148">
    <property type="entry name" value="RCK_N"/>
</dbReference>
<evidence type="ECO:0000256" key="9">
    <source>
        <dbReference type="ARBA" id="ARBA00023136"/>
    </source>
</evidence>
<dbReference type="AlphaFoldDB" id="A0A9D4HBD9"/>
<keyword evidence="8" id="KW-0406">Ion transport</keyword>
<evidence type="ECO:0000313" key="14">
    <source>
        <dbReference type="Proteomes" id="UP000828390"/>
    </source>
</evidence>
<keyword evidence="5" id="KW-0631">Potassium channel</keyword>
<protein>
    <recommendedName>
        <fullName evidence="11">RCK N-terminal domain-containing protein</fullName>
    </recommendedName>
</protein>
<feature type="domain" description="RCK N-terminal" evidence="11">
    <location>
        <begin position="7"/>
        <end position="55"/>
    </location>
</feature>
<dbReference type="GO" id="GO:0015271">
    <property type="term" value="F:outward rectifier potassium channel activity"/>
    <property type="evidence" value="ECO:0007669"/>
    <property type="project" value="TreeGrafter"/>
</dbReference>
<dbReference type="Proteomes" id="UP000828390">
    <property type="component" value="Unassembled WGS sequence"/>
</dbReference>
<evidence type="ECO:0000256" key="10">
    <source>
        <dbReference type="ARBA" id="ARBA00023303"/>
    </source>
</evidence>
<keyword evidence="9" id="KW-0472">Membrane</keyword>
<reference evidence="12" key="1">
    <citation type="journal article" date="2019" name="bioRxiv">
        <title>The Genome of the Zebra Mussel, Dreissena polymorpha: A Resource for Invasive Species Research.</title>
        <authorList>
            <person name="McCartney M.A."/>
            <person name="Auch B."/>
            <person name="Kono T."/>
            <person name="Mallez S."/>
            <person name="Zhang Y."/>
            <person name="Obille A."/>
            <person name="Becker A."/>
            <person name="Abrahante J.E."/>
            <person name="Garbe J."/>
            <person name="Badalamenti J.P."/>
            <person name="Herman A."/>
            <person name="Mangelson H."/>
            <person name="Liachko I."/>
            <person name="Sullivan S."/>
            <person name="Sone E.D."/>
            <person name="Koren S."/>
            <person name="Silverstein K.A.T."/>
            <person name="Beckman K.B."/>
            <person name="Gohl D.M."/>
        </authorList>
    </citation>
    <scope>NUCLEOTIDE SEQUENCE</scope>
    <source>
        <strain evidence="12">Duluth1</strain>
        <tissue evidence="12">Whole animal</tissue>
    </source>
</reference>
<dbReference type="EMBL" id="JAIWYP010000014">
    <property type="protein sequence ID" value="KAH3713846.1"/>
    <property type="molecule type" value="Genomic_DNA"/>
</dbReference>
<keyword evidence="4" id="KW-0812">Transmembrane</keyword>
<dbReference type="PANTHER" id="PTHR10027:SF10">
    <property type="entry name" value="SLOWPOKE 2, ISOFORM D"/>
    <property type="match status" value="1"/>
</dbReference>